<gene>
    <name evidence="2" type="ORF">L207DRAFT_604922</name>
</gene>
<proteinExistence type="predicted"/>
<dbReference type="Proteomes" id="UP000235786">
    <property type="component" value="Unassembled WGS sequence"/>
</dbReference>
<feature type="compositionally biased region" description="Low complexity" evidence="1">
    <location>
        <begin position="59"/>
        <end position="68"/>
    </location>
</feature>
<evidence type="ECO:0000313" key="2">
    <source>
        <dbReference type="EMBL" id="PMD34279.1"/>
    </source>
</evidence>
<evidence type="ECO:0000313" key="3">
    <source>
        <dbReference type="Proteomes" id="UP000235786"/>
    </source>
</evidence>
<evidence type="ECO:0000256" key="1">
    <source>
        <dbReference type="SAM" id="MobiDB-lite"/>
    </source>
</evidence>
<keyword evidence="3" id="KW-1185">Reference proteome</keyword>
<feature type="region of interest" description="Disordered" evidence="1">
    <location>
        <begin position="24"/>
        <end position="170"/>
    </location>
</feature>
<feature type="compositionally biased region" description="Basic and acidic residues" evidence="1">
    <location>
        <begin position="102"/>
        <end position="131"/>
    </location>
</feature>
<dbReference type="EMBL" id="KZ613954">
    <property type="protein sequence ID" value="PMD34279.1"/>
    <property type="molecule type" value="Genomic_DNA"/>
</dbReference>
<protein>
    <submittedName>
        <fullName evidence="2">Uncharacterized protein</fullName>
    </submittedName>
</protein>
<reference evidence="2 3" key="1">
    <citation type="submission" date="2016-04" db="EMBL/GenBank/DDBJ databases">
        <title>A degradative enzymes factory behind the ericoid mycorrhizal symbiosis.</title>
        <authorList>
            <consortium name="DOE Joint Genome Institute"/>
            <person name="Martino E."/>
            <person name="Morin E."/>
            <person name="Grelet G."/>
            <person name="Kuo A."/>
            <person name="Kohler A."/>
            <person name="Daghino S."/>
            <person name="Barry K."/>
            <person name="Choi C."/>
            <person name="Cichocki N."/>
            <person name="Clum A."/>
            <person name="Copeland A."/>
            <person name="Hainaut M."/>
            <person name="Haridas S."/>
            <person name="Labutti K."/>
            <person name="Lindquist E."/>
            <person name="Lipzen A."/>
            <person name="Khouja H.-R."/>
            <person name="Murat C."/>
            <person name="Ohm R."/>
            <person name="Olson A."/>
            <person name="Spatafora J."/>
            <person name="Veneault-Fourrey C."/>
            <person name="Henrissat B."/>
            <person name="Grigoriev I."/>
            <person name="Martin F."/>
            <person name="Perotto S."/>
        </authorList>
    </citation>
    <scope>NUCLEOTIDE SEQUENCE [LARGE SCALE GENOMIC DNA]</scope>
    <source>
        <strain evidence="2 3">F</strain>
    </source>
</reference>
<accession>A0A2J6R710</accession>
<name>A0A2J6R710_HYAVF</name>
<feature type="compositionally biased region" description="Basic and acidic residues" evidence="1">
    <location>
        <begin position="138"/>
        <end position="155"/>
    </location>
</feature>
<feature type="compositionally biased region" description="Polar residues" evidence="1">
    <location>
        <begin position="33"/>
        <end position="46"/>
    </location>
</feature>
<organism evidence="2 3">
    <name type="scientific">Hyaloscypha variabilis (strain UAMH 11265 / GT02V1 / F)</name>
    <name type="common">Meliniomyces variabilis</name>
    <dbReference type="NCBI Taxonomy" id="1149755"/>
    <lineage>
        <taxon>Eukaryota</taxon>
        <taxon>Fungi</taxon>
        <taxon>Dikarya</taxon>
        <taxon>Ascomycota</taxon>
        <taxon>Pezizomycotina</taxon>
        <taxon>Leotiomycetes</taxon>
        <taxon>Helotiales</taxon>
        <taxon>Hyaloscyphaceae</taxon>
        <taxon>Hyaloscypha</taxon>
        <taxon>Hyaloscypha variabilis</taxon>
    </lineage>
</organism>
<feature type="compositionally biased region" description="Polar residues" evidence="1">
    <location>
        <begin position="78"/>
        <end position="101"/>
    </location>
</feature>
<dbReference type="AlphaFoldDB" id="A0A2J6R710"/>
<dbReference type="OrthoDB" id="4764735at2759"/>
<sequence>MSPFNSSLHTESFHRLFKSIYPQMSKRIPGSARKSTPSGCKATANSTKDHEATARSKATTNTNPTDPDGNTEDDSPKKTPQASDRFTKANNNTSSADQQWQKVKESCRRAERNAEEKKTKRERKVREEAKRAQANTKAKAESDKAHAKAQAEAHPRRPAPHIPPRPSTHSPKWEYDTWSASCSTFFANPNASAYYFPKPKGLEPCDNAKVCVKGEKLGICHHQLKALLMGSGELNVPWLRGETLRWHPNKFPGREEVRDLAWEMFQMLQRLIDGSRPRDE</sequence>